<feature type="coiled-coil region" evidence="2">
    <location>
        <begin position="116"/>
        <end position="174"/>
    </location>
</feature>
<proteinExistence type="inferred from homology"/>
<evidence type="ECO:0000313" key="5">
    <source>
        <dbReference type="EMBL" id="TQV87634.1"/>
    </source>
</evidence>
<dbReference type="RefSeq" id="WP_142893812.1">
    <property type="nucleotide sequence ID" value="NZ_ML660164.1"/>
</dbReference>
<evidence type="ECO:0000256" key="3">
    <source>
        <dbReference type="SAM" id="Phobius"/>
    </source>
</evidence>
<evidence type="ECO:0000256" key="1">
    <source>
        <dbReference type="ARBA" id="ARBA00009477"/>
    </source>
</evidence>
<accession>A0A545UDT5</accession>
<dbReference type="PANTHER" id="PTHR30469">
    <property type="entry name" value="MULTIDRUG RESISTANCE PROTEIN MDTA"/>
    <property type="match status" value="1"/>
</dbReference>
<keyword evidence="3" id="KW-0812">Transmembrane</keyword>
<feature type="transmembrane region" description="Helical" evidence="3">
    <location>
        <begin position="12"/>
        <end position="28"/>
    </location>
</feature>
<evidence type="ECO:0000313" key="6">
    <source>
        <dbReference type="Proteomes" id="UP000315439"/>
    </source>
</evidence>
<dbReference type="InterPro" id="IPR058792">
    <property type="entry name" value="Beta-barrel_RND_2"/>
</dbReference>
<organism evidence="5 6">
    <name type="scientific">Aliikangiella coralliicola</name>
    <dbReference type="NCBI Taxonomy" id="2592383"/>
    <lineage>
        <taxon>Bacteria</taxon>
        <taxon>Pseudomonadati</taxon>
        <taxon>Pseudomonadota</taxon>
        <taxon>Gammaproteobacteria</taxon>
        <taxon>Oceanospirillales</taxon>
        <taxon>Pleioneaceae</taxon>
        <taxon>Aliikangiella</taxon>
    </lineage>
</organism>
<keyword evidence="3" id="KW-1133">Transmembrane helix</keyword>
<dbReference type="Proteomes" id="UP000315439">
    <property type="component" value="Unassembled WGS sequence"/>
</dbReference>
<dbReference type="GO" id="GO:0015562">
    <property type="term" value="F:efflux transmembrane transporter activity"/>
    <property type="evidence" value="ECO:0007669"/>
    <property type="project" value="TreeGrafter"/>
</dbReference>
<dbReference type="Gene3D" id="2.40.50.100">
    <property type="match status" value="1"/>
</dbReference>
<dbReference type="GO" id="GO:1990281">
    <property type="term" value="C:efflux pump complex"/>
    <property type="evidence" value="ECO:0007669"/>
    <property type="project" value="TreeGrafter"/>
</dbReference>
<name>A0A545UDT5_9GAMM</name>
<sequence>MAISTVLTKKPWIIAIGVIAILTIWMMSGSKSENNAKESAEKLENKTLTKVRVERRLATEIASVIELHGRTEADRRAKLSAETSGRVKSILVKRGEVVEKSQVLIKLDEKDKQLRLQQAKATLKQRELEFQAAKRLRKSGLTAQTQMAENQANLELAKAEVEQAELDLAYTEIRAPFAGIFNDRYVEIGDLLSVGSEIGEILDVNPIIVRGDIPELAVANVSIGQVGTANLITKQKIEGKVRYLSAASDDATHTFKVELALDNQEYKVPVGVSATIELQTDQVLAHKISPAALSLSKNGGLGIKVIDSKNQVLFKPVEIVRSEKDGVWLSGLNTNENIITVGQGFVDDGDIVDPDFTLNDSDTAVSEVNKTAGATTNE</sequence>
<feature type="domain" description="CusB-like beta-barrel" evidence="4">
    <location>
        <begin position="212"/>
        <end position="281"/>
    </location>
</feature>
<dbReference type="PANTHER" id="PTHR30469:SF29">
    <property type="entry name" value="BLR2860 PROTEIN"/>
    <property type="match status" value="1"/>
</dbReference>
<dbReference type="Pfam" id="PF25954">
    <property type="entry name" value="Beta-barrel_RND_2"/>
    <property type="match status" value="1"/>
</dbReference>
<dbReference type="Gene3D" id="1.10.287.470">
    <property type="entry name" value="Helix hairpin bin"/>
    <property type="match status" value="1"/>
</dbReference>
<dbReference type="OrthoDB" id="9806939at2"/>
<dbReference type="InterPro" id="IPR006143">
    <property type="entry name" value="RND_pump_MFP"/>
</dbReference>
<dbReference type="EMBL" id="VIKS01000007">
    <property type="protein sequence ID" value="TQV87634.1"/>
    <property type="molecule type" value="Genomic_DNA"/>
</dbReference>
<reference evidence="5 6" key="1">
    <citation type="submission" date="2019-07" db="EMBL/GenBank/DDBJ databases">
        <title>Draft genome for Aliikangiella sp. M105.</title>
        <authorList>
            <person name="Wang G."/>
        </authorList>
    </citation>
    <scope>NUCLEOTIDE SEQUENCE [LARGE SCALE GENOMIC DNA]</scope>
    <source>
        <strain evidence="5 6">M105</strain>
    </source>
</reference>
<evidence type="ECO:0000259" key="4">
    <source>
        <dbReference type="Pfam" id="PF25954"/>
    </source>
</evidence>
<gene>
    <name evidence="5" type="ORF">FLL46_12250</name>
</gene>
<evidence type="ECO:0000256" key="2">
    <source>
        <dbReference type="SAM" id="Coils"/>
    </source>
</evidence>
<keyword evidence="3" id="KW-0472">Membrane</keyword>
<keyword evidence="6" id="KW-1185">Reference proteome</keyword>
<dbReference type="SUPFAM" id="SSF111369">
    <property type="entry name" value="HlyD-like secretion proteins"/>
    <property type="match status" value="1"/>
</dbReference>
<protein>
    <submittedName>
        <fullName evidence="5">Efflux RND transporter periplasmic adaptor subunit</fullName>
    </submittedName>
</protein>
<dbReference type="Gene3D" id="2.40.30.170">
    <property type="match status" value="1"/>
</dbReference>
<comment type="similarity">
    <text evidence="1">Belongs to the membrane fusion protein (MFP) (TC 8.A.1) family.</text>
</comment>
<dbReference type="NCBIfam" id="TIGR01730">
    <property type="entry name" value="RND_mfp"/>
    <property type="match status" value="1"/>
</dbReference>
<keyword evidence="2" id="KW-0175">Coiled coil</keyword>
<dbReference type="AlphaFoldDB" id="A0A545UDT5"/>
<comment type="caution">
    <text evidence="5">The sequence shown here is derived from an EMBL/GenBank/DDBJ whole genome shotgun (WGS) entry which is preliminary data.</text>
</comment>